<keyword evidence="1" id="KW-0732">Signal</keyword>
<sequence>MISLRPLAGAILTSVLLAGLAAGPAAASTRDTASASSASSALTAARPGNGTLLYDRLSSGQGTLKIKNGTGKDAVVTLVRGRSKAISLYIRARSNASTDVVEDGTYRIYFTSGYKFSTAKGRFTQSAVYQRFDDRLKFTTTSSSSTIWTLTLNPVRNGNARTSGVDPDDFPA</sequence>
<evidence type="ECO:0000256" key="1">
    <source>
        <dbReference type="SAM" id="SignalP"/>
    </source>
</evidence>
<accession>A0ABT9R777</accession>
<keyword evidence="3" id="KW-1185">Reference proteome</keyword>
<organism evidence="2 3">
    <name type="scientific">Streptosporangium brasiliense</name>
    <dbReference type="NCBI Taxonomy" id="47480"/>
    <lineage>
        <taxon>Bacteria</taxon>
        <taxon>Bacillati</taxon>
        <taxon>Actinomycetota</taxon>
        <taxon>Actinomycetes</taxon>
        <taxon>Streptosporangiales</taxon>
        <taxon>Streptosporangiaceae</taxon>
        <taxon>Streptosporangium</taxon>
    </lineage>
</organism>
<comment type="caution">
    <text evidence="2">The sequence shown here is derived from an EMBL/GenBank/DDBJ whole genome shotgun (WGS) entry which is preliminary data.</text>
</comment>
<gene>
    <name evidence="2" type="ORF">J2S55_003993</name>
</gene>
<feature type="signal peptide" evidence="1">
    <location>
        <begin position="1"/>
        <end position="27"/>
    </location>
</feature>
<evidence type="ECO:0000313" key="3">
    <source>
        <dbReference type="Proteomes" id="UP001230426"/>
    </source>
</evidence>
<dbReference type="RefSeq" id="WP_306863056.1">
    <property type="nucleotide sequence ID" value="NZ_JAUSRB010000002.1"/>
</dbReference>
<feature type="chain" id="PRO_5047374750" evidence="1">
    <location>
        <begin position="28"/>
        <end position="172"/>
    </location>
</feature>
<protein>
    <submittedName>
        <fullName evidence="2">Uncharacterized protein</fullName>
    </submittedName>
</protein>
<dbReference type="EMBL" id="JAUSRB010000002">
    <property type="protein sequence ID" value="MDP9864727.1"/>
    <property type="molecule type" value="Genomic_DNA"/>
</dbReference>
<dbReference type="Proteomes" id="UP001230426">
    <property type="component" value="Unassembled WGS sequence"/>
</dbReference>
<evidence type="ECO:0000313" key="2">
    <source>
        <dbReference type="EMBL" id="MDP9864727.1"/>
    </source>
</evidence>
<reference evidence="2 3" key="1">
    <citation type="submission" date="2023-07" db="EMBL/GenBank/DDBJ databases">
        <title>Sequencing the genomes of 1000 actinobacteria strains.</title>
        <authorList>
            <person name="Klenk H.-P."/>
        </authorList>
    </citation>
    <scope>NUCLEOTIDE SEQUENCE [LARGE SCALE GENOMIC DNA]</scope>
    <source>
        <strain evidence="2 3">DSM 44109</strain>
    </source>
</reference>
<name>A0ABT9R777_9ACTN</name>
<proteinExistence type="predicted"/>